<evidence type="ECO:0000313" key="11">
    <source>
        <dbReference type="Proteomes" id="UP000216444"/>
    </source>
</evidence>
<organism evidence="10 11">
    <name type="scientific">Bifidobacterium tissieri</name>
    <dbReference type="NCBI Taxonomy" id="1630162"/>
    <lineage>
        <taxon>Bacteria</taxon>
        <taxon>Bacillati</taxon>
        <taxon>Actinomycetota</taxon>
        <taxon>Actinomycetes</taxon>
        <taxon>Bifidobacteriales</taxon>
        <taxon>Bifidobacteriaceae</taxon>
        <taxon>Bifidobacterium</taxon>
    </lineage>
</organism>
<sequence length="271" mass="27821">MADNTTSTATPRIGVIGFGNMGGAIIGGAVAHHVVDPASVTIYDPNASSIERAKNLGLGTASNEREVVESSDMILLAVKPQSFAATAANCGSFDGKAVLSIMAGVTADRIRSTVDGTPRVLRLMPNTPALVGAGAFALSSDSDFSDAEKAFAKELFASIGIVEFVPEHLIDAVTGLSGSAPAFVAMFIEALADGGLKEGLPRDTAYRLAAQTCLGEAKLILDRNMTPAQAKDMVTSPAGTTIAGYAVLEEAGFRGTVMKAVSAAAQRSREL</sequence>
<dbReference type="Gene3D" id="3.40.50.720">
    <property type="entry name" value="NAD(P)-binding Rossmann-like Domain"/>
    <property type="match status" value="1"/>
</dbReference>
<evidence type="ECO:0000256" key="5">
    <source>
        <dbReference type="HAMAP-Rule" id="MF_01925"/>
    </source>
</evidence>
<keyword evidence="3 5" id="KW-0560">Oxidoreductase</keyword>
<keyword evidence="5" id="KW-0641">Proline biosynthesis</keyword>
<dbReference type="Pfam" id="PF03807">
    <property type="entry name" value="F420_oxidored"/>
    <property type="match status" value="1"/>
</dbReference>
<dbReference type="PANTHER" id="PTHR11645:SF0">
    <property type="entry name" value="PYRROLINE-5-CARBOXYLATE REDUCTASE 3"/>
    <property type="match status" value="1"/>
</dbReference>
<accession>A0A261FIZ4</accession>
<feature type="domain" description="Pyrroline-5-carboxylate reductase catalytic N-terminal" evidence="8">
    <location>
        <begin position="12"/>
        <end position="104"/>
    </location>
</feature>
<evidence type="ECO:0000313" key="10">
    <source>
        <dbReference type="EMBL" id="OZG59028.1"/>
    </source>
</evidence>
<dbReference type="PIRSF" id="PIRSF000193">
    <property type="entry name" value="Pyrrol-5-carb_rd"/>
    <property type="match status" value="1"/>
</dbReference>
<dbReference type="Gene3D" id="1.10.3730.10">
    <property type="entry name" value="ProC C-terminal domain-like"/>
    <property type="match status" value="1"/>
</dbReference>
<comment type="catalytic activity">
    <reaction evidence="5">
        <text>L-proline + NAD(+) = (S)-1-pyrroline-5-carboxylate + NADH + 2 H(+)</text>
        <dbReference type="Rhea" id="RHEA:14105"/>
        <dbReference type="ChEBI" id="CHEBI:15378"/>
        <dbReference type="ChEBI" id="CHEBI:17388"/>
        <dbReference type="ChEBI" id="CHEBI:57540"/>
        <dbReference type="ChEBI" id="CHEBI:57945"/>
        <dbReference type="ChEBI" id="CHEBI:60039"/>
        <dbReference type="EC" id="1.5.1.2"/>
    </reaction>
</comment>
<dbReference type="GO" id="GO:0005737">
    <property type="term" value="C:cytoplasm"/>
    <property type="evidence" value="ECO:0007669"/>
    <property type="project" value="UniProtKB-SubCell"/>
</dbReference>
<evidence type="ECO:0000259" key="9">
    <source>
        <dbReference type="Pfam" id="PF14748"/>
    </source>
</evidence>
<comment type="pathway">
    <text evidence="5">Amino-acid biosynthesis; L-proline biosynthesis; L-proline from L-glutamate 5-semialdehyde: step 1/1.</text>
</comment>
<dbReference type="InterPro" id="IPR036291">
    <property type="entry name" value="NAD(P)-bd_dom_sf"/>
</dbReference>
<dbReference type="AlphaFoldDB" id="A0A261FIZ4"/>
<dbReference type="SUPFAM" id="SSF48179">
    <property type="entry name" value="6-phosphogluconate dehydrogenase C-terminal domain-like"/>
    <property type="match status" value="1"/>
</dbReference>
<dbReference type="FunFam" id="1.10.3730.10:FF:000001">
    <property type="entry name" value="Pyrroline-5-carboxylate reductase"/>
    <property type="match status" value="1"/>
</dbReference>
<dbReference type="Proteomes" id="UP000216444">
    <property type="component" value="Unassembled WGS sequence"/>
</dbReference>
<keyword evidence="5" id="KW-0028">Amino-acid biosynthesis</keyword>
<keyword evidence="11" id="KW-1185">Reference proteome</keyword>
<dbReference type="SUPFAM" id="SSF51735">
    <property type="entry name" value="NAD(P)-binding Rossmann-fold domains"/>
    <property type="match status" value="1"/>
</dbReference>
<dbReference type="InterPro" id="IPR008927">
    <property type="entry name" value="6-PGluconate_DH-like_C_sf"/>
</dbReference>
<comment type="catalytic activity">
    <reaction evidence="5">
        <text>L-proline + NADP(+) = (S)-1-pyrroline-5-carboxylate + NADPH + 2 H(+)</text>
        <dbReference type="Rhea" id="RHEA:14109"/>
        <dbReference type="ChEBI" id="CHEBI:15378"/>
        <dbReference type="ChEBI" id="CHEBI:17388"/>
        <dbReference type="ChEBI" id="CHEBI:57783"/>
        <dbReference type="ChEBI" id="CHEBI:58349"/>
        <dbReference type="ChEBI" id="CHEBI:60039"/>
        <dbReference type="EC" id="1.5.1.2"/>
    </reaction>
</comment>
<evidence type="ECO:0000256" key="3">
    <source>
        <dbReference type="ARBA" id="ARBA00023002"/>
    </source>
</evidence>
<gene>
    <name evidence="5" type="primary">proC</name>
    <name evidence="10" type="ORF">BTIS_0181</name>
</gene>
<feature type="binding site" evidence="7">
    <location>
        <begin position="77"/>
        <end position="80"/>
    </location>
    <ligand>
        <name>NADP(+)</name>
        <dbReference type="ChEBI" id="CHEBI:58349"/>
    </ligand>
</feature>
<dbReference type="GO" id="GO:0055129">
    <property type="term" value="P:L-proline biosynthetic process"/>
    <property type="evidence" value="ECO:0007669"/>
    <property type="project" value="UniProtKB-UniRule"/>
</dbReference>
<dbReference type="InterPro" id="IPR000304">
    <property type="entry name" value="Pyrroline-COOH_reductase"/>
</dbReference>
<dbReference type="UniPathway" id="UPA00098">
    <property type="reaction ID" value="UER00361"/>
</dbReference>
<dbReference type="PANTHER" id="PTHR11645">
    <property type="entry name" value="PYRROLINE-5-CARBOXYLATE REDUCTASE"/>
    <property type="match status" value="1"/>
</dbReference>
<evidence type="ECO:0000256" key="7">
    <source>
        <dbReference type="PIRSR" id="PIRSR000193-1"/>
    </source>
</evidence>
<dbReference type="InterPro" id="IPR029036">
    <property type="entry name" value="P5CR_dimer"/>
</dbReference>
<comment type="function">
    <text evidence="4 5">Catalyzes the reduction of 1-pyrroline-5-carboxylate (PCA) to L-proline.</text>
</comment>
<evidence type="ECO:0000256" key="1">
    <source>
        <dbReference type="ARBA" id="ARBA00005525"/>
    </source>
</evidence>
<dbReference type="EMBL" id="MWWV01000002">
    <property type="protein sequence ID" value="OZG59028.1"/>
    <property type="molecule type" value="Genomic_DNA"/>
</dbReference>
<evidence type="ECO:0000259" key="8">
    <source>
        <dbReference type="Pfam" id="PF03807"/>
    </source>
</evidence>
<dbReference type="GO" id="GO:0004735">
    <property type="term" value="F:pyrroline-5-carboxylate reductase activity"/>
    <property type="evidence" value="ECO:0007669"/>
    <property type="project" value="UniProtKB-UniRule"/>
</dbReference>
<dbReference type="InterPro" id="IPR028939">
    <property type="entry name" value="P5C_Rdtase_cat_N"/>
</dbReference>
<protein>
    <recommendedName>
        <fullName evidence="5 6">Pyrroline-5-carboxylate reductase</fullName>
        <shortName evidence="5">P5C reductase</shortName>
        <shortName evidence="5">P5CR</shortName>
        <ecNumber evidence="5 6">1.5.1.2</ecNumber>
    </recommendedName>
    <alternativeName>
        <fullName evidence="5">PCA reductase</fullName>
    </alternativeName>
</protein>
<proteinExistence type="inferred from homology"/>
<name>A0A261FIZ4_9BIFI</name>
<dbReference type="HAMAP" id="MF_01925">
    <property type="entry name" value="P5C_reductase"/>
    <property type="match status" value="1"/>
</dbReference>
<comment type="similarity">
    <text evidence="1 5">Belongs to the pyrroline-5-carboxylate reductase family.</text>
</comment>
<feature type="domain" description="Pyrroline-5-carboxylate reductase dimerisation" evidence="9">
    <location>
        <begin position="167"/>
        <end position="271"/>
    </location>
</feature>
<dbReference type="NCBIfam" id="TIGR00112">
    <property type="entry name" value="proC"/>
    <property type="match status" value="1"/>
</dbReference>
<comment type="subcellular location">
    <subcellularLocation>
        <location evidence="5">Cytoplasm</location>
    </subcellularLocation>
</comment>
<comment type="caution">
    <text evidence="10">The sequence shown here is derived from an EMBL/GenBank/DDBJ whole genome shotgun (WGS) entry which is preliminary data.</text>
</comment>
<evidence type="ECO:0000256" key="4">
    <source>
        <dbReference type="ARBA" id="ARBA00058118"/>
    </source>
</evidence>
<evidence type="ECO:0000256" key="6">
    <source>
        <dbReference type="NCBIfam" id="TIGR00112"/>
    </source>
</evidence>
<reference evidence="10 11" key="1">
    <citation type="journal article" date="2017" name="BMC Genomics">
        <title>Comparative genomic and phylogenomic analyses of the Bifidobacteriaceae family.</title>
        <authorList>
            <person name="Lugli G.A."/>
            <person name="Milani C."/>
            <person name="Turroni F."/>
            <person name="Duranti S."/>
            <person name="Mancabelli L."/>
            <person name="Mangifesta M."/>
            <person name="Ferrario C."/>
            <person name="Modesto M."/>
            <person name="Mattarelli P."/>
            <person name="Jiri K."/>
            <person name="van Sinderen D."/>
            <person name="Ventura M."/>
        </authorList>
    </citation>
    <scope>NUCLEOTIDE SEQUENCE [LARGE SCALE GENOMIC DNA]</scope>
    <source>
        <strain evidence="10 11">DSM 100201</strain>
    </source>
</reference>
<dbReference type="EC" id="1.5.1.2" evidence="5 6"/>
<keyword evidence="5" id="KW-0963">Cytoplasm</keyword>
<feature type="binding site" evidence="7">
    <location>
        <begin position="16"/>
        <end position="21"/>
    </location>
    <ligand>
        <name>NADP(+)</name>
        <dbReference type="ChEBI" id="CHEBI:58349"/>
    </ligand>
</feature>
<dbReference type="RefSeq" id="WP_094661790.1">
    <property type="nucleotide sequence ID" value="NZ_MWWV01000002.1"/>
</dbReference>
<dbReference type="Pfam" id="PF14748">
    <property type="entry name" value="P5CR_dimer"/>
    <property type="match status" value="1"/>
</dbReference>
<keyword evidence="2 5" id="KW-0521">NADP</keyword>
<evidence type="ECO:0000256" key="2">
    <source>
        <dbReference type="ARBA" id="ARBA00022857"/>
    </source>
</evidence>